<evidence type="ECO:0000313" key="1">
    <source>
        <dbReference type="EMBL" id="OWK06521.1"/>
    </source>
</evidence>
<dbReference type="EMBL" id="MKHE01000018">
    <property type="protein sequence ID" value="OWK06521.1"/>
    <property type="molecule type" value="Genomic_DNA"/>
</dbReference>
<dbReference type="Proteomes" id="UP000242450">
    <property type="component" value="Chromosome 18"/>
</dbReference>
<reference evidence="1 2" key="1">
    <citation type="journal article" date="2018" name="Mol. Genet. Genomics">
        <title>The red deer Cervus elaphus genome CerEla1.0: sequencing, annotating, genes, and chromosomes.</title>
        <authorList>
            <person name="Bana N.A."/>
            <person name="Nyiri A."/>
            <person name="Nagy J."/>
            <person name="Frank K."/>
            <person name="Nagy T."/>
            <person name="Steger V."/>
            <person name="Schiller M."/>
            <person name="Lakatos P."/>
            <person name="Sugar L."/>
            <person name="Horn P."/>
            <person name="Barta E."/>
            <person name="Orosz L."/>
        </authorList>
    </citation>
    <scope>NUCLEOTIDE SEQUENCE [LARGE SCALE GENOMIC DNA]</scope>
    <source>
        <strain evidence="1">Hungarian</strain>
    </source>
</reference>
<accession>A0A212CKM0</accession>
<dbReference type="InterPro" id="IPR045001">
    <property type="entry name" value="DRG"/>
</dbReference>
<proteinExistence type="predicted"/>
<name>A0A212CKM0_CEREH</name>
<gene>
    <name evidence="1" type="ORF">Celaphus_00012210</name>
</gene>
<dbReference type="AlphaFoldDB" id="A0A212CKM0"/>
<dbReference type="PANTHER" id="PTHR43127">
    <property type="entry name" value="DEVELOPMENTALLY-REGULATED GTP-BINDING PROTEIN 2"/>
    <property type="match status" value="1"/>
</dbReference>
<organism evidence="1 2">
    <name type="scientific">Cervus elaphus hippelaphus</name>
    <name type="common">European red deer</name>
    <dbReference type="NCBI Taxonomy" id="46360"/>
    <lineage>
        <taxon>Eukaryota</taxon>
        <taxon>Metazoa</taxon>
        <taxon>Chordata</taxon>
        <taxon>Craniata</taxon>
        <taxon>Vertebrata</taxon>
        <taxon>Euteleostomi</taxon>
        <taxon>Mammalia</taxon>
        <taxon>Eutheria</taxon>
        <taxon>Laurasiatheria</taxon>
        <taxon>Artiodactyla</taxon>
        <taxon>Ruminantia</taxon>
        <taxon>Pecora</taxon>
        <taxon>Cervidae</taxon>
        <taxon>Cervinae</taxon>
        <taxon>Cervus</taxon>
    </lineage>
</organism>
<comment type="caution">
    <text evidence="1">The sequence shown here is derived from an EMBL/GenBank/DDBJ whole genome shotgun (WGS) entry which is preliminary data.</text>
</comment>
<dbReference type="InterPro" id="IPR006073">
    <property type="entry name" value="GTP-bd"/>
</dbReference>
<keyword evidence="2" id="KW-1185">Reference proteome</keyword>
<evidence type="ECO:0000313" key="2">
    <source>
        <dbReference type="Proteomes" id="UP000242450"/>
    </source>
</evidence>
<feature type="non-terminal residue" evidence="1">
    <location>
        <position position="1"/>
    </location>
</feature>
<feature type="non-terminal residue" evidence="1">
    <location>
        <position position="157"/>
    </location>
</feature>
<dbReference type="PRINTS" id="PR00326">
    <property type="entry name" value="GTP1OBG"/>
</dbReference>
<protein>
    <submittedName>
        <fullName evidence="1">Uncharacterized protein</fullName>
    </submittedName>
</protein>
<dbReference type="GO" id="GO:0003924">
    <property type="term" value="F:GTPase activity"/>
    <property type="evidence" value="ECO:0007669"/>
    <property type="project" value="InterPro"/>
</dbReference>
<sequence length="157" mass="16998">PTPLESKPRWLGLKVQNHCLELLKALSVKLHRKLVSPKGGGAGEPEGFGVAKRGDAPVELVGFLTVGKSTQFSNLAEVYSEVAAGIHSADRCVIRHKGTNIQLLDPSDIIESVKDGKGREAVKSLQWPECDHNGGLLLKINENISKEFKYVPVCGFS</sequence>
<dbReference type="GO" id="GO:0005525">
    <property type="term" value="F:GTP binding"/>
    <property type="evidence" value="ECO:0007669"/>
    <property type="project" value="InterPro"/>
</dbReference>